<dbReference type="AlphaFoldDB" id="A0A445K5F7"/>
<proteinExistence type="predicted"/>
<accession>A0A445K5F7</accession>
<evidence type="ECO:0000313" key="1">
    <source>
        <dbReference type="EMBL" id="RZC06035.1"/>
    </source>
</evidence>
<evidence type="ECO:0000313" key="2">
    <source>
        <dbReference type="Proteomes" id="UP000289340"/>
    </source>
</evidence>
<keyword evidence="2" id="KW-1185">Reference proteome</keyword>
<reference evidence="1 2" key="1">
    <citation type="submission" date="2018-09" db="EMBL/GenBank/DDBJ databases">
        <title>A high-quality reference genome of wild soybean provides a powerful tool to mine soybean genomes.</title>
        <authorList>
            <person name="Xie M."/>
            <person name="Chung C.Y.L."/>
            <person name="Li M.-W."/>
            <person name="Wong F.-L."/>
            <person name="Chan T.-F."/>
            <person name="Lam H.-M."/>
        </authorList>
    </citation>
    <scope>NUCLEOTIDE SEQUENCE [LARGE SCALE GENOMIC DNA]</scope>
    <source>
        <strain evidence="2">cv. W05</strain>
        <tissue evidence="1">Hypocotyl of etiolated seedlings</tissue>
    </source>
</reference>
<protein>
    <submittedName>
        <fullName evidence="1">Uncharacterized protein</fullName>
    </submittedName>
</protein>
<name>A0A445K5F7_GLYSO</name>
<organism evidence="1 2">
    <name type="scientific">Glycine soja</name>
    <name type="common">Wild soybean</name>
    <dbReference type="NCBI Taxonomy" id="3848"/>
    <lineage>
        <taxon>Eukaryota</taxon>
        <taxon>Viridiplantae</taxon>
        <taxon>Streptophyta</taxon>
        <taxon>Embryophyta</taxon>
        <taxon>Tracheophyta</taxon>
        <taxon>Spermatophyta</taxon>
        <taxon>Magnoliopsida</taxon>
        <taxon>eudicotyledons</taxon>
        <taxon>Gunneridae</taxon>
        <taxon>Pentapetalae</taxon>
        <taxon>rosids</taxon>
        <taxon>fabids</taxon>
        <taxon>Fabales</taxon>
        <taxon>Fabaceae</taxon>
        <taxon>Papilionoideae</taxon>
        <taxon>50 kb inversion clade</taxon>
        <taxon>NPAAA clade</taxon>
        <taxon>indigoferoid/millettioid clade</taxon>
        <taxon>Phaseoleae</taxon>
        <taxon>Glycine</taxon>
        <taxon>Glycine subgen. Soja</taxon>
    </lineage>
</organism>
<dbReference type="Proteomes" id="UP000289340">
    <property type="component" value="Chromosome 6"/>
</dbReference>
<sequence>MSRCVSCGSGSALIHNKNLLISPIQIPIHNALKVRGNNRSCGLRVQVSMVDSSSADFTRRIERAWSISKKIGYQGVYNNSFAPGQPAELDLLCVKSHPETLPALFALERDQCDVLIVKEQAFVQSGWENLLLPSTKATTQMVEHHGLEAVKNVVILLYSTSFYMCLTDANNL</sequence>
<comment type="caution">
    <text evidence="1">The sequence shown here is derived from an EMBL/GenBank/DDBJ whole genome shotgun (WGS) entry which is preliminary data.</text>
</comment>
<dbReference type="EMBL" id="QZWG01000006">
    <property type="protein sequence ID" value="RZC06035.1"/>
    <property type="molecule type" value="Genomic_DNA"/>
</dbReference>
<gene>
    <name evidence="1" type="ORF">D0Y65_013879</name>
</gene>